<evidence type="ECO:0000256" key="5">
    <source>
        <dbReference type="ARBA" id="ARBA00023002"/>
    </source>
</evidence>
<dbReference type="PANTHER" id="PTHR23023">
    <property type="entry name" value="DIMETHYLANILINE MONOOXYGENASE"/>
    <property type="match status" value="1"/>
</dbReference>
<sequence length="519" mass="58769">MNRRDWTIHLADQDASPAPFDAFVFRRNPWRYSPLALRRQGSISLRLSPSLSAMPSSSPLAPRHLLSASLPPMTPRRVAVIGAGAAGLVSARELRREGHRVVVFERGGSVGGTWVYTPAVESDPLSLDPAREVVHSSLYESLRTNLPRESMGFLDYPFVTHHRRGNDDGEGDPRRFPSHAEVLRYLEDFARDFDLYGLVRFWTEVGQVEREEDGRWAVRSRRVRGGDGGDESEVYDAVVVCNGHFTEPRVADIPGIDAWPGKQIHSHNYRVPKPFIDQVVVVIGSSASAHDISRDISGSAKEVHIASRSALVGTPNKLPGYGNVWLHSMVESANEDGHVVFQDGSSVHVDVIMHCTGYRYSFPFLKTNGIVNVDDNRVGPLYKHIFPPELAPCLSFIGTPWKVLPFPTFELQSKWVAGVLSGRIALPTQEEMMEDVKAFYLQMVVDGWPKRYTHNLTKFQFEYFDWLAHECGYPAVEEWRKQMYEAAAENRRDHPESYRDEWDDDHLVAEAQRDFQKFL</sequence>
<dbReference type="GO" id="GO:0050661">
    <property type="term" value="F:NADP binding"/>
    <property type="evidence" value="ECO:0007669"/>
    <property type="project" value="InterPro"/>
</dbReference>
<keyword evidence="3 6" id="KW-0274">FAD</keyword>
<dbReference type="InterPro" id="IPR000960">
    <property type="entry name" value="Flavin_mOase"/>
</dbReference>
<dbReference type="AlphaFoldDB" id="A0A8B7MUC7"/>
<dbReference type="EC" id="1.-.-.-" evidence="6"/>
<gene>
    <name evidence="8" type="primary">LOC103705157</name>
</gene>
<dbReference type="InterPro" id="IPR036188">
    <property type="entry name" value="FAD/NAD-bd_sf"/>
</dbReference>
<dbReference type="RefSeq" id="XP_017697766.3">
    <property type="nucleotide sequence ID" value="XM_017842277.3"/>
</dbReference>
<keyword evidence="4" id="KW-0521">NADP</keyword>
<dbReference type="InterPro" id="IPR020946">
    <property type="entry name" value="Flavin_mOase-like"/>
</dbReference>
<dbReference type="GO" id="GO:0004499">
    <property type="term" value="F:N,N-dimethylaniline monooxygenase activity"/>
    <property type="evidence" value="ECO:0007669"/>
    <property type="project" value="InterPro"/>
</dbReference>
<evidence type="ECO:0000313" key="7">
    <source>
        <dbReference type="Proteomes" id="UP000228380"/>
    </source>
</evidence>
<keyword evidence="6" id="KW-0503">Monooxygenase</keyword>
<comment type="similarity">
    <text evidence="1 6">Belongs to the FMO family.</text>
</comment>
<keyword evidence="5 6" id="KW-0560">Oxidoreductase</keyword>
<dbReference type="PRINTS" id="PR00370">
    <property type="entry name" value="FMOXYGENASE"/>
</dbReference>
<organism evidence="7 8">
    <name type="scientific">Phoenix dactylifera</name>
    <name type="common">Date palm</name>
    <dbReference type="NCBI Taxonomy" id="42345"/>
    <lineage>
        <taxon>Eukaryota</taxon>
        <taxon>Viridiplantae</taxon>
        <taxon>Streptophyta</taxon>
        <taxon>Embryophyta</taxon>
        <taxon>Tracheophyta</taxon>
        <taxon>Spermatophyta</taxon>
        <taxon>Magnoliopsida</taxon>
        <taxon>Liliopsida</taxon>
        <taxon>Arecaceae</taxon>
        <taxon>Coryphoideae</taxon>
        <taxon>Phoeniceae</taxon>
        <taxon>Phoenix</taxon>
    </lineage>
</organism>
<evidence type="ECO:0000256" key="4">
    <source>
        <dbReference type="ARBA" id="ARBA00022857"/>
    </source>
</evidence>
<dbReference type="Pfam" id="PF00743">
    <property type="entry name" value="FMO-like"/>
    <property type="match status" value="2"/>
</dbReference>
<evidence type="ECO:0000256" key="3">
    <source>
        <dbReference type="ARBA" id="ARBA00022827"/>
    </source>
</evidence>
<reference evidence="7" key="1">
    <citation type="journal article" date="2019" name="Nat. Commun.">
        <title>Genome-wide association mapping of date palm fruit traits.</title>
        <authorList>
            <person name="Hazzouri K.M."/>
            <person name="Gros-Balthazard M."/>
            <person name="Flowers J.M."/>
            <person name="Copetti D."/>
            <person name="Lemansour A."/>
            <person name="Lebrun M."/>
            <person name="Masmoudi K."/>
            <person name="Ferrand S."/>
            <person name="Dhar M.I."/>
            <person name="Fresquez Z.A."/>
            <person name="Rosas U."/>
            <person name="Zhang J."/>
            <person name="Talag J."/>
            <person name="Lee S."/>
            <person name="Kudrna D."/>
            <person name="Powell R.F."/>
            <person name="Leitch I.J."/>
            <person name="Krueger R.R."/>
            <person name="Wing R.A."/>
            <person name="Amiri K.M.A."/>
            <person name="Purugganan M.D."/>
        </authorList>
    </citation>
    <scope>NUCLEOTIDE SEQUENCE [LARGE SCALE GENOMIC DNA]</scope>
    <source>
        <strain evidence="7">cv. Khalas</strain>
    </source>
</reference>
<evidence type="ECO:0000313" key="8">
    <source>
        <dbReference type="RefSeq" id="XP_017697766.3"/>
    </source>
</evidence>
<dbReference type="Proteomes" id="UP000228380">
    <property type="component" value="Chromosome 2"/>
</dbReference>
<name>A0A8B7MUC7_PHODC</name>
<evidence type="ECO:0000256" key="6">
    <source>
        <dbReference type="RuleBase" id="RU361177"/>
    </source>
</evidence>
<evidence type="ECO:0000256" key="1">
    <source>
        <dbReference type="ARBA" id="ARBA00009183"/>
    </source>
</evidence>
<keyword evidence="7" id="KW-1185">Reference proteome</keyword>
<dbReference type="Gene3D" id="3.50.50.60">
    <property type="entry name" value="FAD/NAD(P)-binding domain"/>
    <property type="match status" value="2"/>
</dbReference>
<evidence type="ECO:0000256" key="2">
    <source>
        <dbReference type="ARBA" id="ARBA00022630"/>
    </source>
</evidence>
<dbReference type="KEGG" id="pda:103705157"/>
<dbReference type="InterPro" id="IPR050346">
    <property type="entry name" value="FMO-like"/>
</dbReference>
<dbReference type="FunFam" id="3.50.50.60:FF:000099">
    <property type="entry name" value="Flavin-containing monooxygenase"/>
    <property type="match status" value="1"/>
</dbReference>
<dbReference type="GeneID" id="103705157"/>
<comment type="cofactor">
    <cofactor evidence="6">
        <name>FAD</name>
        <dbReference type="ChEBI" id="CHEBI:57692"/>
    </cofactor>
</comment>
<reference evidence="8" key="2">
    <citation type="submission" date="2025-08" db="UniProtKB">
        <authorList>
            <consortium name="RefSeq"/>
        </authorList>
    </citation>
    <scope>IDENTIFICATION</scope>
    <source>
        <tissue evidence="8">Young leaves</tissue>
    </source>
</reference>
<accession>A0A8B7MUC7</accession>
<dbReference type="GO" id="GO:0050660">
    <property type="term" value="F:flavin adenine dinucleotide binding"/>
    <property type="evidence" value="ECO:0007669"/>
    <property type="project" value="InterPro"/>
</dbReference>
<proteinExistence type="inferred from homology"/>
<dbReference type="SUPFAM" id="SSF51905">
    <property type="entry name" value="FAD/NAD(P)-binding domain"/>
    <property type="match status" value="2"/>
</dbReference>
<keyword evidence="2 6" id="KW-0285">Flavoprotein</keyword>
<protein>
    <recommendedName>
        <fullName evidence="6">Flavin-containing monooxygenase</fullName>
        <ecNumber evidence="6">1.-.-.-</ecNumber>
    </recommendedName>
</protein>
<dbReference type="OrthoDB" id="66881at2759"/>